<dbReference type="EC" id="5.6.2.4" evidence="8"/>
<dbReference type="InterPro" id="IPR048228">
    <property type="entry name" value="HelD_bacillota"/>
</dbReference>
<evidence type="ECO:0000256" key="6">
    <source>
        <dbReference type="ARBA" id="ARBA00023235"/>
    </source>
</evidence>
<evidence type="ECO:0000256" key="10">
    <source>
        <dbReference type="PROSITE-ProRule" id="PRU00560"/>
    </source>
</evidence>
<reference evidence="13" key="1">
    <citation type="journal article" date="2019" name="Int. J. Syst. Evol. Microbiol.">
        <title>The Global Catalogue of Microorganisms (GCM) 10K type strain sequencing project: providing services to taxonomists for standard genome sequencing and annotation.</title>
        <authorList>
            <consortium name="The Broad Institute Genomics Platform"/>
            <consortium name="The Broad Institute Genome Sequencing Center for Infectious Disease"/>
            <person name="Wu L."/>
            <person name="Ma J."/>
        </authorList>
    </citation>
    <scope>NUCLEOTIDE SEQUENCE [LARGE SCALE GENOMIC DNA]</scope>
    <source>
        <strain evidence="13">KCTC 33792</strain>
    </source>
</reference>
<comment type="similarity">
    <text evidence="1">Belongs to the helicase family. UvrD subfamily.</text>
</comment>
<dbReference type="InterPro" id="IPR027417">
    <property type="entry name" value="P-loop_NTPase"/>
</dbReference>
<keyword evidence="4 10" id="KW-0347">Helicase</keyword>
<evidence type="ECO:0000256" key="7">
    <source>
        <dbReference type="ARBA" id="ARBA00034617"/>
    </source>
</evidence>
<dbReference type="Proteomes" id="UP001597520">
    <property type="component" value="Unassembled WGS sequence"/>
</dbReference>
<keyword evidence="6" id="KW-0413">Isomerase</keyword>
<keyword evidence="2 10" id="KW-0547">Nucleotide-binding</keyword>
<organism evidence="12 13">
    <name type="scientific">Salibacterium lacus</name>
    <dbReference type="NCBI Taxonomy" id="1898109"/>
    <lineage>
        <taxon>Bacteria</taxon>
        <taxon>Bacillati</taxon>
        <taxon>Bacillota</taxon>
        <taxon>Bacilli</taxon>
        <taxon>Bacillales</taxon>
        <taxon>Bacillaceae</taxon>
    </lineage>
</organism>
<dbReference type="Pfam" id="PF13538">
    <property type="entry name" value="UvrD_C_2"/>
    <property type="match status" value="1"/>
</dbReference>
<comment type="catalytic activity">
    <reaction evidence="9">
        <text>ATP + H2O = ADP + phosphate + H(+)</text>
        <dbReference type="Rhea" id="RHEA:13065"/>
        <dbReference type="ChEBI" id="CHEBI:15377"/>
        <dbReference type="ChEBI" id="CHEBI:15378"/>
        <dbReference type="ChEBI" id="CHEBI:30616"/>
        <dbReference type="ChEBI" id="CHEBI:43474"/>
        <dbReference type="ChEBI" id="CHEBI:456216"/>
        <dbReference type="EC" id="5.6.2.4"/>
    </reaction>
</comment>
<accession>A0ABW5T2P5</accession>
<evidence type="ECO:0000256" key="5">
    <source>
        <dbReference type="ARBA" id="ARBA00022840"/>
    </source>
</evidence>
<dbReference type="NCBIfam" id="NF041464">
    <property type="entry name" value="HelD_BACSU"/>
    <property type="match status" value="1"/>
</dbReference>
<evidence type="ECO:0000256" key="3">
    <source>
        <dbReference type="ARBA" id="ARBA00022801"/>
    </source>
</evidence>
<dbReference type="Gene3D" id="1.10.10.160">
    <property type="match status" value="1"/>
</dbReference>
<evidence type="ECO:0000256" key="2">
    <source>
        <dbReference type="ARBA" id="ARBA00022741"/>
    </source>
</evidence>
<evidence type="ECO:0000256" key="1">
    <source>
        <dbReference type="ARBA" id="ARBA00009922"/>
    </source>
</evidence>
<keyword evidence="13" id="KW-1185">Reference proteome</keyword>
<dbReference type="Gene3D" id="3.40.50.300">
    <property type="entry name" value="P-loop containing nucleotide triphosphate hydrolases"/>
    <property type="match status" value="3"/>
</dbReference>
<dbReference type="SUPFAM" id="SSF52540">
    <property type="entry name" value="P-loop containing nucleoside triphosphate hydrolases"/>
    <property type="match status" value="1"/>
</dbReference>
<comment type="catalytic activity">
    <reaction evidence="7">
        <text>Couples ATP hydrolysis with the unwinding of duplex DNA by translocating in the 3'-5' direction.</text>
        <dbReference type="EC" id="5.6.2.4"/>
    </reaction>
</comment>
<dbReference type="Pfam" id="PF13361">
    <property type="entry name" value="UvrD_C"/>
    <property type="match status" value="1"/>
</dbReference>
<sequence>MAERKPTELEKEEQHLEETKQYLEQVLDKASKDQDTFQGNIKHAMEELDHLDSSLSYVNILANANLLDMADKNFRNLVNVREKPYFARIDFTPDHSKEKEELYIGKASLYTEDTHEPVIVDWRSPVANLYYEGQIGEAVYKAHGEEYTGELNLKRQYTIEKGQLQDFRDIDVTARDEMLQEALTTNADKRLKDIVSTIQAEQNRIIRADMHKPVIVQGVAGSGKTTIAMHRIAYFIYTYAETFNPDEMMILAPNHLFLDYISDVLPELGVDDVKQTTFTDFFLEAIGKKHTFTPYDEKLLKLVEQTETDTADMEWTAGWKGSLDFKDLLERFAASVEEELVPQEDVMLERFVVFSGKRQRELFQEQYAYMPPYQRLDKIKDVIKKQAKTRIQEIFDQVEEVYDNKIEKYRHGIRDPEERRRKVVEMFDKKEHHMEQLKQEAKTVVSDYTKRFSKKKVHDYYKELIKDPEKLLACSGGWLNRDQVEKLAAYHDQLLKGNKLEYEDAAPLLYLKHLLYGVKLPQKIKNVVIDEAQDYSIFQLYMLRHVLNTELFTILGDLSQGIHSYRSIQDWNQVLERIFPKATYTELEQSYRTTKEIMDKANQVITYSGNKDLPKAKPVVRRGEVPVFQAYDSMEGLASEVQTTIQKWKKDDVLSMAVITKTAEEANVVMKQLEKETDIGLQMLQENEALDPEKVQILPSYLSKGLEFDGVMLITKEERFDPENELDIKLLYVAMTRALHHLDIFTRRQYKEDLLEKIRE</sequence>
<gene>
    <name evidence="12" type="primary">helD</name>
    <name evidence="12" type="ORF">ACFSUB_11000</name>
</gene>
<evidence type="ECO:0000313" key="13">
    <source>
        <dbReference type="Proteomes" id="UP001597520"/>
    </source>
</evidence>
<dbReference type="PROSITE" id="PS51198">
    <property type="entry name" value="UVRD_HELICASE_ATP_BIND"/>
    <property type="match status" value="1"/>
</dbReference>
<dbReference type="EMBL" id="JBHUML010000003">
    <property type="protein sequence ID" value="MFD2705990.1"/>
    <property type="molecule type" value="Genomic_DNA"/>
</dbReference>
<protein>
    <recommendedName>
        <fullName evidence="8">DNA 3'-5' helicase</fullName>
        <ecNumber evidence="8">5.6.2.4</ecNumber>
    </recommendedName>
</protein>
<name>A0ABW5T2P5_9BACI</name>
<evidence type="ECO:0000256" key="8">
    <source>
        <dbReference type="ARBA" id="ARBA00034808"/>
    </source>
</evidence>
<proteinExistence type="inferred from homology"/>
<dbReference type="PANTHER" id="PTHR11070">
    <property type="entry name" value="UVRD / RECB / PCRA DNA HELICASE FAMILY MEMBER"/>
    <property type="match status" value="1"/>
</dbReference>
<dbReference type="RefSeq" id="WP_380713309.1">
    <property type="nucleotide sequence ID" value="NZ_JBHUML010000003.1"/>
</dbReference>
<keyword evidence="5 10" id="KW-0067">ATP-binding</keyword>
<feature type="domain" description="UvrD-like helicase ATP-binding" evidence="11">
    <location>
        <begin position="197"/>
        <end position="594"/>
    </location>
</feature>
<dbReference type="PANTHER" id="PTHR11070:SF17">
    <property type="entry name" value="DNA HELICASE IV"/>
    <property type="match status" value="1"/>
</dbReference>
<evidence type="ECO:0000256" key="9">
    <source>
        <dbReference type="ARBA" id="ARBA00048988"/>
    </source>
</evidence>
<dbReference type="InterPro" id="IPR000212">
    <property type="entry name" value="DNA_helicase_UvrD/REP"/>
</dbReference>
<dbReference type="InterPro" id="IPR027785">
    <property type="entry name" value="UvrD-like_helicase_C"/>
</dbReference>
<feature type="binding site" evidence="10">
    <location>
        <begin position="218"/>
        <end position="225"/>
    </location>
    <ligand>
        <name>ATP</name>
        <dbReference type="ChEBI" id="CHEBI:30616"/>
    </ligand>
</feature>
<evidence type="ECO:0000256" key="4">
    <source>
        <dbReference type="ARBA" id="ARBA00022806"/>
    </source>
</evidence>
<dbReference type="InterPro" id="IPR013986">
    <property type="entry name" value="DExx_box_DNA_helicase_dom_sf"/>
</dbReference>
<keyword evidence="3 10" id="KW-0378">Hydrolase</keyword>
<evidence type="ECO:0000259" key="11">
    <source>
        <dbReference type="PROSITE" id="PS51198"/>
    </source>
</evidence>
<dbReference type="Pfam" id="PF13245">
    <property type="entry name" value="AAA_19"/>
    <property type="match status" value="1"/>
</dbReference>
<dbReference type="InterPro" id="IPR014016">
    <property type="entry name" value="UvrD-like_ATP-bd"/>
</dbReference>
<dbReference type="InterPro" id="IPR014017">
    <property type="entry name" value="DNA_helicase_UvrD-like_C"/>
</dbReference>
<comment type="caution">
    <text evidence="12">The sequence shown here is derived from an EMBL/GenBank/DDBJ whole genome shotgun (WGS) entry which is preliminary data.</text>
</comment>
<evidence type="ECO:0000313" key="12">
    <source>
        <dbReference type="EMBL" id="MFD2705990.1"/>
    </source>
</evidence>